<accession>A0ABV5BYL5</accession>
<evidence type="ECO:0000256" key="8">
    <source>
        <dbReference type="ARBA" id="ARBA00023016"/>
    </source>
</evidence>
<dbReference type="SUPFAM" id="SSF53067">
    <property type="entry name" value="Actin-like ATPase domain"/>
    <property type="match status" value="2"/>
</dbReference>
<keyword evidence="9" id="KW-0143">Chaperone</keyword>
<dbReference type="Pfam" id="PF00012">
    <property type="entry name" value="HSP70"/>
    <property type="match status" value="2"/>
</dbReference>
<evidence type="ECO:0000256" key="11">
    <source>
        <dbReference type="ARBA" id="ARBA00030945"/>
    </source>
</evidence>
<keyword evidence="16" id="KW-1185">Reference proteome</keyword>
<evidence type="ECO:0000256" key="3">
    <source>
        <dbReference type="ARBA" id="ARBA00014415"/>
    </source>
</evidence>
<dbReference type="EMBL" id="JBHIRY010000006">
    <property type="protein sequence ID" value="MFB5760365.1"/>
    <property type="molecule type" value="Genomic_DNA"/>
</dbReference>
<evidence type="ECO:0000256" key="4">
    <source>
        <dbReference type="ARBA" id="ARBA00017249"/>
    </source>
</evidence>
<evidence type="ECO:0000256" key="10">
    <source>
        <dbReference type="ARBA" id="ARBA00030019"/>
    </source>
</evidence>
<dbReference type="PANTHER" id="PTHR19375">
    <property type="entry name" value="HEAT SHOCK PROTEIN 70KDA"/>
    <property type="match status" value="1"/>
</dbReference>
<evidence type="ECO:0000256" key="7">
    <source>
        <dbReference type="ARBA" id="ARBA00022840"/>
    </source>
</evidence>
<evidence type="ECO:0000256" key="13">
    <source>
        <dbReference type="RuleBase" id="RU003322"/>
    </source>
</evidence>
<organism evidence="15 16">
    <name type="scientific">Paenibacillus medicaginis</name>
    <dbReference type="NCBI Taxonomy" id="1470560"/>
    <lineage>
        <taxon>Bacteria</taxon>
        <taxon>Bacillati</taxon>
        <taxon>Bacillota</taxon>
        <taxon>Bacilli</taxon>
        <taxon>Bacillales</taxon>
        <taxon>Paenibacillaceae</taxon>
        <taxon>Paenibacillus</taxon>
    </lineage>
</organism>
<protein>
    <recommendedName>
        <fullName evidence="3">Chaperone protein DnaK</fullName>
    </recommendedName>
    <alternativeName>
        <fullName evidence="4">Chaperone protein dnaK</fullName>
    </alternativeName>
    <alternativeName>
        <fullName evidence="12">HSP70</fullName>
    </alternativeName>
    <alternativeName>
        <fullName evidence="11">Heat shock 70 kDa protein</fullName>
    </alternativeName>
    <alternativeName>
        <fullName evidence="10">Heat shock protein 70</fullName>
    </alternativeName>
</protein>
<evidence type="ECO:0000256" key="6">
    <source>
        <dbReference type="ARBA" id="ARBA00022741"/>
    </source>
</evidence>
<dbReference type="Gene3D" id="3.30.420.40">
    <property type="match status" value="2"/>
</dbReference>
<dbReference type="Gene3D" id="2.60.34.10">
    <property type="entry name" value="Substrate Binding Domain Of DNAk, Chain A, domain 1"/>
    <property type="match status" value="1"/>
</dbReference>
<evidence type="ECO:0000313" key="16">
    <source>
        <dbReference type="Proteomes" id="UP001580430"/>
    </source>
</evidence>
<evidence type="ECO:0000256" key="1">
    <source>
        <dbReference type="ARBA" id="ARBA00002290"/>
    </source>
</evidence>
<name>A0ABV5BYL5_9BACL</name>
<sequence>MADHKKVETEENQFRPIVGIDLGTTNSAVSCLRGGKPDIIPSSAGERIIPSVVLIDLNGKVVVGENARGALVAMPDRSIAAVKRRMGSEEAIEIAGQQLLPQEISALILKELKRYVDGLYGEGEKEAVITVPAYFTDAQRRATKEAGELAGFVVERIINEPTAAALAFGLDHLDEDRTFLVYDLGGGTFDVSVVEMMSGLLEVKASTGNNLLGGEDFDWMLVDLFAERIVAEYGIDPRQDFRAKALLKEEAERIKKLLSEETTATVDLPLVLMQDNRPVGLKLDVSREQFTSLIADKLDETFDSVRTVLREAELEPHQIDEVLLVGGSTRIPRVREQIAELFKKEPRTDIHPDEAVALGAAVQAGLKSGALSDSGLVATDVAPYSMGIAVLKEGKGFSSPRPGGFASIIERNTTIPTTRTQSFWTSSAGQTQVSIEVYQGEHEWVKHNHLLGSFILDGIPENWESQEEVEVTFRYNLNGILETTAKCVSNGRVMQVRLQDAIDRSSQEAIHESSIRLEKLWIDVDPLEDEKDENGEIPGWEGEMENWDSPVFEAKTQAADTELLTAETERLIARARELAESLEKRTREKLERTIEVLEKAMREDDLDHWQQAIDEATDLLIDLEMDI</sequence>
<keyword evidence="14" id="KW-0175">Coiled coil</keyword>
<comment type="caution">
    <text evidence="15">The sequence shown here is derived from an EMBL/GenBank/DDBJ whole genome shotgun (WGS) entry which is preliminary data.</text>
</comment>
<evidence type="ECO:0000256" key="12">
    <source>
        <dbReference type="ARBA" id="ARBA00033103"/>
    </source>
</evidence>
<dbReference type="InterPro" id="IPR043129">
    <property type="entry name" value="ATPase_NBD"/>
</dbReference>
<dbReference type="PRINTS" id="PR00301">
    <property type="entry name" value="HEATSHOCK70"/>
</dbReference>
<feature type="coiled-coil region" evidence="14">
    <location>
        <begin position="565"/>
        <end position="626"/>
    </location>
</feature>
<keyword evidence="6 13" id="KW-0547">Nucleotide-binding</keyword>
<dbReference type="PROSITE" id="PS00297">
    <property type="entry name" value="HSP70_1"/>
    <property type="match status" value="1"/>
</dbReference>
<dbReference type="Gene3D" id="3.90.640.10">
    <property type="entry name" value="Actin, Chain A, domain 4"/>
    <property type="match status" value="1"/>
</dbReference>
<proteinExistence type="inferred from homology"/>
<dbReference type="Proteomes" id="UP001580430">
    <property type="component" value="Unassembled WGS sequence"/>
</dbReference>
<dbReference type="InterPro" id="IPR018181">
    <property type="entry name" value="Heat_shock_70_CS"/>
</dbReference>
<gene>
    <name evidence="15" type="ORF">ACE5LO_08150</name>
</gene>
<dbReference type="InterPro" id="IPR013126">
    <property type="entry name" value="Hsp_70_fam"/>
</dbReference>
<keyword evidence="5" id="KW-0597">Phosphoprotein</keyword>
<evidence type="ECO:0000256" key="5">
    <source>
        <dbReference type="ARBA" id="ARBA00022553"/>
    </source>
</evidence>
<evidence type="ECO:0000313" key="15">
    <source>
        <dbReference type="EMBL" id="MFB5760365.1"/>
    </source>
</evidence>
<evidence type="ECO:0000256" key="14">
    <source>
        <dbReference type="SAM" id="Coils"/>
    </source>
</evidence>
<comment type="function">
    <text evidence="1">Acts as a chaperone.</text>
</comment>
<reference evidence="15 16" key="1">
    <citation type="submission" date="2024-09" db="EMBL/GenBank/DDBJ databases">
        <title>Paenibacillus zeirhizospherea sp. nov., isolated from surface of the maize (Zea mays) roots in a horticulture field, Hungary.</title>
        <authorList>
            <person name="Marton D."/>
            <person name="Farkas M."/>
            <person name="Bedics A."/>
            <person name="Toth E."/>
            <person name="Tancsics A."/>
            <person name="Boka K."/>
            <person name="Marati G."/>
            <person name="Kriszt B."/>
            <person name="Cserhati M."/>
        </authorList>
    </citation>
    <scope>NUCLEOTIDE SEQUENCE [LARGE SCALE GENOMIC DNA]</scope>
    <source>
        <strain evidence="15 16">JCM 18446</strain>
    </source>
</reference>
<dbReference type="RefSeq" id="WP_375519538.1">
    <property type="nucleotide sequence ID" value="NZ_JBHIRY010000006.1"/>
</dbReference>
<keyword evidence="8" id="KW-0346">Stress response</keyword>
<evidence type="ECO:0000256" key="9">
    <source>
        <dbReference type="ARBA" id="ARBA00023186"/>
    </source>
</evidence>
<dbReference type="PROSITE" id="PS00329">
    <property type="entry name" value="HSP70_2"/>
    <property type="match status" value="1"/>
</dbReference>
<comment type="similarity">
    <text evidence="2 13">Belongs to the heat shock protein 70 family.</text>
</comment>
<dbReference type="SUPFAM" id="SSF100920">
    <property type="entry name" value="Heat shock protein 70kD (HSP70), peptide-binding domain"/>
    <property type="match status" value="1"/>
</dbReference>
<evidence type="ECO:0000256" key="2">
    <source>
        <dbReference type="ARBA" id="ARBA00007381"/>
    </source>
</evidence>
<dbReference type="InterPro" id="IPR029047">
    <property type="entry name" value="HSP70_peptide-bd_sf"/>
</dbReference>
<keyword evidence="7 13" id="KW-0067">ATP-binding</keyword>
<dbReference type="PROSITE" id="PS01036">
    <property type="entry name" value="HSP70_3"/>
    <property type="match status" value="1"/>
</dbReference>